<dbReference type="Proteomes" id="UP000314983">
    <property type="component" value="Chromosome 15"/>
</dbReference>
<dbReference type="AlphaFoldDB" id="A0A4W4EF13"/>
<dbReference type="Gene3D" id="3.90.226.10">
    <property type="entry name" value="2-enoyl-CoA Hydratase, Chain A, domain 1"/>
    <property type="match status" value="3"/>
</dbReference>
<evidence type="ECO:0000313" key="11">
    <source>
        <dbReference type="Proteomes" id="UP000314983"/>
    </source>
</evidence>
<dbReference type="PROSITE" id="PS50989">
    <property type="entry name" value="COA_CT_CTER"/>
    <property type="match status" value="1"/>
</dbReference>
<organism evidence="10 11">
    <name type="scientific">Electrophorus electricus</name>
    <name type="common">Electric eel</name>
    <name type="synonym">Gymnotus electricus</name>
    <dbReference type="NCBI Taxonomy" id="8005"/>
    <lineage>
        <taxon>Eukaryota</taxon>
        <taxon>Metazoa</taxon>
        <taxon>Chordata</taxon>
        <taxon>Craniata</taxon>
        <taxon>Vertebrata</taxon>
        <taxon>Euteleostomi</taxon>
        <taxon>Actinopterygii</taxon>
        <taxon>Neopterygii</taxon>
        <taxon>Teleostei</taxon>
        <taxon>Ostariophysi</taxon>
        <taxon>Gymnotiformes</taxon>
        <taxon>Gymnotoidei</taxon>
        <taxon>Gymnotidae</taxon>
        <taxon>Electrophorus</taxon>
    </lineage>
</organism>
<comment type="catalytic activity">
    <reaction evidence="6">
        <text>butanoyl-CoA + hydrogencarbonate + ATP = (2S)-ethylmalonyl-CoA + ADP + phosphate + H(+)</text>
        <dbReference type="Rhea" id="RHEA:59520"/>
        <dbReference type="ChEBI" id="CHEBI:15378"/>
        <dbReference type="ChEBI" id="CHEBI:17544"/>
        <dbReference type="ChEBI" id="CHEBI:30616"/>
        <dbReference type="ChEBI" id="CHEBI:43474"/>
        <dbReference type="ChEBI" id="CHEBI:57371"/>
        <dbReference type="ChEBI" id="CHEBI:60909"/>
        <dbReference type="ChEBI" id="CHEBI:456216"/>
    </reaction>
    <physiologicalReaction direction="left-to-right" evidence="6">
        <dbReference type="Rhea" id="RHEA:59521"/>
    </physiologicalReaction>
</comment>
<reference evidence="10" key="5">
    <citation type="submission" date="2025-09" db="UniProtKB">
        <authorList>
            <consortium name="Ensembl"/>
        </authorList>
    </citation>
    <scope>IDENTIFICATION</scope>
</reference>
<feature type="domain" description="CoA carboxyltransferase N-terminal" evidence="8">
    <location>
        <begin position="51"/>
        <end position="199"/>
    </location>
</feature>
<dbReference type="GO" id="GO:0005739">
    <property type="term" value="C:mitochondrion"/>
    <property type="evidence" value="ECO:0007669"/>
    <property type="project" value="TreeGrafter"/>
</dbReference>
<reference evidence="11" key="1">
    <citation type="journal article" date="2014" name="Science">
        <title>Nonhuman genetics. Genomic basis for the convergent evolution of electric organs.</title>
        <authorList>
            <person name="Gallant J.R."/>
            <person name="Traeger L.L."/>
            <person name="Volkening J.D."/>
            <person name="Moffett H."/>
            <person name="Chen P.H."/>
            <person name="Novina C.D."/>
            <person name="Phillips G.N.Jr."/>
            <person name="Anand R."/>
            <person name="Wells G.B."/>
            <person name="Pinch M."/>
            <person name="Guth R."/>
            <person name="Unguez G.A."/>
            <person name="Albert J.S."/>
            <person name="Zakon H.H."/>
            <person name="Samanta M.P."/>
            <person name="Sussman M.R."/>
        </authorList>
    </citation>
    <scope>NUCLEOTIDE SEQUENCE [LARGE SCALE GENOMIC DNA]</scope>
</reference>
<protein>
    <recommendedName>
        <fullName evidence="4">Propionyl-CoA carboxylase beta chain, mitochondrial</fullName>
        <ecNumber evidence="2">6.4.1.3</ecNumber>
    </recommendedName>
    <alternativeName>
        <fullName evidence="5">Propanoyl-CoA:carbon dioxide ligase subunit beta</fullName>
    </alternativeName>
</protein>
<sequence>MATYTLVRSSRFLAGIKCPFTSLVHVTKGTVATAVIGSRLLHNSRWYSISHLSVQDRIEEKRRAALVGGGQKRIDAQHKRGKLTARERIDLLMDPESFVEYDMFVEHRCADFGMEADHNKYPGDSVVTGQGRINGRLAYVFSQDFTVFGGSLSGAHAQKICKIMDQAMMVGAPVIGLNDSGGARIQEGVESLAGYADIFLDTSYLFITGPDVVKSVTNEDVTQEELGGARTHTAVSGVAHRAFENDVDALLNLRNFFNFLPLSNKDPAPVTECHDPSDRLVPGLDTLVPFESTKAYDMLDIIHGVLDERDFFEIMPNYAKNIVVGFARMNGRTVGIVGNQPKVASGCLDINSSVKGARFVRFCDAFNIPIITFVDVPGFLPGTAQEYGGIIRHGAKLLFAFAEATVPKITVITRKAYGGAYDVMSSKHLRGDVNYAWPSAEVAVMGAKGAVQIIFRGKENQAEAEAEYVETFANPFPAAVRGFVDDIIQPSTTRKRICRDLEVLASKKQTNPWKKHANIPL</sequence>
<dbReference type="PROSITE" id="PS50980">
    <property type="entry name" value="COA_CT_NTER"/>
    <property type="match status" value="2"/>
</dbReference>
<proteinExistence type="predicted"/>
<evidence type="ECO:0000256" key="6">
    <source>
        <dbReference type="ARBA" id="ARBA00048208"/>
    </source>
</evidence>
<evidence type="ECO:0000256" key="1">
    <source>
        <dbReference type="ARBA" id="ARBA00005060"/>
    </source>
</evidence>
<evidence type="ECO:0000259" key="9">
    <source>
        <dbReference type="PROSITE" id="PS50989"/>
    </source>
</evidence>
<accession>A0A4W4EF13</accession>
<dbReference type="InterPro" id="IPR034733">
    <property type="entry name" value="AcCoA_carboxyl_beta"/>
</dbReference>
<dbReference type="EC" id="6.4.1.3" evidence="2"/>
<reference evidence="10" key="3">
    <citation type="submission" date="2020-05" db="EMBL/GenBank/DDBJ databases">
        <title>Electrophorus electricus (electric eel) genome, fEleEle1, primary haplotype.</title>
        <authorList>
            <person name="Myers G."/>
            <person name="Meyer A."/>
            <person name="Fedrigo O."/>
            <person name="Formenti G."/>
            <person name="Rhie A."/>
            <person name="Tracey A."/>
            <person name="Sims Y."/>
            <person name="Jarvis E.D."/>
        </authorList>
    </citation>
    <scope>NUCLEOTIDE SEQUENCE [LARGE SCALE GENOMIC DNA]</scope>
</reference>
<dbReference type="InterPro" id="IPR051047">
    <property type="entry name" value="AccD/PCCB"/>
</dbReference>
<dbReference type="FunFam" id="3.90.226.10:FF:000017">
    <property type="entry name" value="Propionyl-CoA carboxylase subunit beta 5"/>
    <property type="match status" value="1"/>
</dbReference>
<dbReference type="InterPro" id="IPR011763">
    <property type="entry name" value="COA_CT_C"/>
</dbReference>
<evidence type="ECO:0000256" key="7">
    <source>
        <dbReference type="ARBA" id="ARBA00049495"/>
    </source>
</evidence>
<dbReference type="Ensembl" id="ENSEEET00000009700.2">
    <property type="protein sequence ID" value="ENSEEEP00000009582.2"/>
    <property type="gene ID" value="ENSEEEG00000004847.2"/>
</dbReference>
<dbReference type="PANTHER" id="PTHR43842">
    <property type="entry name" value="PROPIONYL-COA CARBOXYLASE BETA CHAIN"/>
    <property type="match status" value="1"/>
</dbReference>
<evidence type="ECO:0000256" key="4">
    <source>
        <dbReference type="ARBA" id="ARBA00041138"/>
    </source>
</evidence>
<dbReference type="SUPFAM" id="SSF52096">
    <property type="entry name" value="ClpP/crotonase"/>
    <property type="match status" value="2"/>
</dbReference>
<evidence type="ECO:0000256" key="5">
    <source>
        <dbReference type="ARBA" id="ARBA00042797"/>
    </source>
</evidence>
<name>A0A4W4EF13_ELEEL</name>
<evidence type="ECO:0000259" key="8">
    <source>
        <dbReference type="PROSITE" id="PS50980"/>
    </source>
</evidence>
<dbReference type="Pfam" id="PF01039">
    <property type="entry name" value="Carboxyl_trans"/>
    <property type="match status" value="1"/>
</dbReference>
<evidence type="ECO:0000256" key="3">
    <source>
        <dbReference type="ARBA" id="ARBA00038567"/>
    </source>
</evidence>
<dbReference type="InterPro" id="IPR011762">
    <property type="entry name" value="COA_CT_N"/>
</dbReference>
<comment type="subunit">
    <text evidence="3">The holoenzyme is a dodecamer composed of 6 PCCA/alpha subunits and 6 PCCB/beta subunits.</text>
</comment>
<gene>
    <name evidence="10" type="primary">PCCB</name>
</gene>
<evidence type="ECO:0000256" key="2">
    <source>
        <dbReference type="ARBA" id="ARBA00013050"/>
    </source>
</evidence>
<reference evidence="11" key="2">
    <citation type="journal article" date="2017" name="Sci. Adv.">
        <title>A tail of two voltages: Proteomic comparison of the three electric organs of the electric eel.</title>
        <authorList>
            <person name="Traeger L.L."/>
            <person name="Sabat G."/>
            <person name="Barrett-Wilt G.A."/>
            <person name="Wells G.B."/>
            <person name="Sussman M.R."/>
        </authorList>
    </citation>
    <scope>NUCLEOTIDE SEQUENCE [LARGE SCALE GENOMIC DNA]</scope>
</reference>
<comment type="catalytic activity">
    <reaction evidence="7">
        <text>propanoyl-CoA + hydrogencarbonate + ATP = (S)-methylmalonyl-CoA + ADP + phosphate + H(+)</text>
        <dbReference type="Rhea" id="RHEA:23720"/>
        <dbReference type="ChEBI" id="CHEBI:15378"/>
        <dbReference type="ChEBI" id="CHEBI:17544"/>
        <dbReference type="ChEBI" id="CHEBI:30616"/>
        <dbReference type="ChEBI" id="CHEBI:43474"/>
        <dbReference type="ChEBI" id="CHEBI:57327"/>
        <dbReference type="ChEBI" id="CHEBI:57392"/>
        <dbReference type="ChEBI" id="CHEBI:456216"/>
        <dbReference type="EC" id="6.4.1.3"/>
    </reaction>
    <physiologicalReaction direction="left-to-right" evidence="7">
        <dbReference type="Rhea" id="RHEA:23721"/>
    </physiologicalReaction>
</comment>
<dbReference type="PANTHER" id="PTHR43842:SF2">
    <property type="entry name" value="PROPIONYL-COA CARBOXYLASE BETA CHAIN, MITOCHONDRIAL"/>
    <property type="match status" value="1"/>
</dbReference>
<reference evidence="10" key="4">
    <citation type="submission" date="2025-08" db="UniProtKB">
        <authorList>
            <consortium name="Ensembl"/>
        </authorList>
    </citation>
    <scope>IDENTIFICATION</scope>
</reference>
<comment type="pathway">
    <text evidence="1">Metabolic intermediate metabolism; propanoyl-CoA degradation; succinyl-CoA from propanoyl-CoA: step 1/3.</text>
</comment>
<keyword evidence="11" id="KW-1185">Reference proteome</keyword>
<dbReference type="GO" id="GO:0004658">
    <property type="term" value="F:propionyl-CoA carboxylase activity"/>
    <property type="evidence" value="ECO:0007669"/>
    <property type="project" value="UniProtKB-EC"/>
</dbReference>
<evidence type="ECO:0000313" key="10">
    <source>
        <dbReference type="Ensembl" id="ENSEEEP00000009582.2"/>
    </source>
</evidence>
<feature type="domain" description="CoA carboxyltransferase C-terminal" evidence="9">
    <location>
        <begin position="276"/>
        <end position="515"/>
    </location>
</feature>
<dbReference type="InterPro" id="IPR029045">
    <property type="entry name" value="ClpP/crotonase-like_dom_sf"/>
</dbReference>
<dbReference type="GeneTree" id="ENSGT00940000157741"/>
<feature type="domain" description="CoA carboxyltransferase N-terminal" evidence="8">
    <location>
        <begin position="201"/>
        <end position="272"/>
    </location>
</feature>